<dbReference type="InterPro" id="IPR000477">
    <property type="entry name" value="RT_dom"/>
</dbReference>
<proteinExistence type="predicted"/>
<dbReference type="EMBL" id="JARBHB010000013">
    <property type="protein sequence ID" value="KAJ8870129.1"/>
    <property type="molecule type" value="Genomic_DNA"/>
</dbReference>
<organism evidence="2 3">
    <name type="scientific">Dryococelus australis</name>
    <dbReference type="NCBI Taxonomy" id="614101"/>
    <lineage>
        <taxon>Eukaryota</taxon>
        <taxon>Metazoa</taxon>
        <taxon>Ecdysozoa</taxon>
        <taxon>Arthropoda</taxon>
        <taxon>Hexapoda</taxon>
        <taxon>Insecta</taxon>
        <taxon>Pterygota</taxon>
        <taxon>Neoptera</taxon>
        <taxon>Polyneoptera</taxon>
        <taxon>Phasmatodea</taxon>
        <taxon>Verophasmatodea</taxon>
        <taxon>Anareolatae</taxon>
        <taxon>Phasmatidae</taxon>
        <taxon>Eurycanthinae</taxon>
        <taxon>Dryococelus</taxon>
    </lineage>
</organism>
<accession>A0ABQ9GCJ1</accession>
<dbReference type="CDD" id="cd01650">
    <property type="entry name" value="RT_nLTR_like"/>
    <property type="match status" value="1"/>
</dbReference>
<dbReference type="PANTHER" id="PTHR47027">
    <property type="entry name" value="REVERSE TRANSCRIPTASE DOMAIN-CONTAINING PROTEIN"/>
    <property type="match status" value="1"/>
</dbReference>
<comment type="caution">
    <text evidence="2">The sequence shown here is derived from an EMBL/GenBank/DDBJ whole genome shotgun (WGS) entry which is preliminary data.</text>
</comment>
<name>A0ABQ9GCJ1_9NEOP</name>
<evidence type="ECO:0000313" key="3">
    <source>
        <dbReference type="Proteomes" id="UP001159363"/>
    </source>
</evidence>
<gene>
    <name evidence="2" type="ORF">PR048_029141</name>
</gene>
<reference evidence="2 3" key="1">
    <citation type="submission" date="2023-02" db="EMBL/GenBank/DDBJ databases">
        <title>LHISI_Scaffold_Assembly.</title>
        <authorList>
            <person name="Stuart O.P."/>
            <person name="Cleave R."/>
            <person name="Magrath M.J.L."/>
            <person name="Mikheyev A.S."/>
        </authorList>
    </citation>
    <scope>NUCLEOTIDE SEQUENCE [LARGE SCALE GENOMIC DNA]</scope>
    <source>
        <strain evidence="2">Daus_M_001</strain>
        <tissue evidence="2">Leg muscle</tissue>
    </source>
</reference>
<dbReference type="PANTHER" id="PTHR47027:SF28">
    <property type="entry name" value="ENDONUCLEASE-REVERSE TRANSCRIPTASE"/>
    <property type="match status" value="1"/>
</dbReference>
<evidence type="ECO:0000259" key="1">
    <source>
        <dbReference type="PROSITE" id="PS50878"/>
    </source>
</evidence>
<feature type="domain" description="Reverse transcriptase" evidence="1">
    <location>
        <begin position="1"/>
        <end position="167"/>
    </location>
</feature>
<dbReference type="Proteomes" id="UP001159363">
    <property type="component" value="Chromosome 12"/>
</dbReference>
<dbReference type="Pfam" id="PF00078">
    <property type="entry name" value="RVT_1"/>
    <property type="match status" value="1"/>
</dbReference>
<evidence type="ECO:0000313" key="2">
    <source>
        <dbReference type="EMBL" id="KAJ8870129.1"/>
    </source>
</evidence>
<keyword evidence="3" id="KW-1185">Reference proteome</keyword>
<protein>
    <recommendedName>
        <fullName evidence="1">Reverse transcriptase domain-containing protein</fullName>
    </recommendedName>
</protein>
<sequence length="302" mass="35486">MKIWEKIIERSIREETIGEEQQVIEKHQEKRKELHMLFIDLEKPYDCVPRQEMWRCMMYKGVPEKYVRTVQNIDDNSSSWTRQGSALGPYIFDLVMDVLSESIREPALWSMLFADDIVLNALEERGLKISLSKTEYLCLGAKGIETVEMDRKKLQTSNNFKYLGSNVSSDENLDFEITCRIQAGWSNWRSETSMLYGTDTWATVKSQCKRMKEAEMKMLRWMCGVSKLDHIKNNFIRGTVKGGKVLDLEVVGRRGKGRPRGRWMDCMREDLREKQLNENDIWNRAKWKTLARNVDPHMNGIR</sequence>
<dbReference type="PROSITE" id="PS50878">
    <property type="entry name" value="RT_POL"/>
    <property type="match status" value="1"/>
</dbReference>